<evidence type="ECO:0000313" key="3">
    <source>
        <dbReference type="Proteomes" id="UP000479773"/>
    </source>
</evidence>
<gene>
    <name evidence="2" type="ORF">F3B44_13900</name>
</gene>
<reference evidence="2 3" key="1">
    <citation type="journal article" date="2019" name="Nat. Med.">
        <title>A library of human gut bacterial isolates paired with longitudinal multiomics data enables mechanistic microbiome research.</title>
        <authorList>
            <person name="Poyet M."/>
            <person name="Groussin M."/>
            <person name="Gibbons S.M."/>
            <person name="Avila-Pacheco J."/>
            <person name="Jiang X."/>
            <person name="Kearney S.M."/>
            <person name="Perrotta A.R."/>
            <person name="Berdy B."/>
            <person name="Zhao S."/>
            <person name="Lieberman T.D."/>
            <person name="Swanson P.K."/>
            <person name="Smith M."/>
            <person name="Roesemann S."/>
            <person name="Alexander J.E."/>
            <person name="Rich S.A."/>
            <person name="Livny J."/>
            <person name="Vlamakis H."/>
            <person name="Clish C."/>
            <person name="Bullock K."/>
            <person name="Deik A."/>
            <person name="Scott J."/>
            <person name="Pierce K.A."/>
            <person name="Xavier R.J."/>
            <person name="Alm E.J."/>
        </authorList>
    </citation>
    <scope>NUCLEOTIDE SEQUENCE [LARGE SCALE GENOMIC DNA]</scope>
    <source>
        <strain evidence="2 3">BIOML-A106</strain>
    </source>
</reference>
<keyword evidence="2" id="KW-0808">Transferase</keyword>
<protein>
    <submittedName>
        <fullName evidence="2">Glycosyltransferase</fullName>
    </submittedName>
</protein>
<dbReference type="GO" id="GO:0016758">
    <property type="term" value="F:hexosyltransferase activity"/>
    <property type="evidence" value="ECO:0007669"/>
    <property type="project" value="UniProtKB-ARBA"/>
</dbReference>
<comment type="caution">
    <text evidence="2">The sequence shown here is derived from an EMBL/GenBank/DDBJ whole genome shotgun (WGS) entry which is preliminary data.</text>
</comment>
<dbReference type="Proteomes" id="UP000479773">
    <property type="component" value="Unassembled WGS sequence"/>
</dbReference>
<dbReference type="PANTHER" id="PTHR22916:SF3">
    <property type="entry name" value="UDP-GLCNAC:BETAGAL BETA-1,3-N-ACETYLGLUCOSAMINYLTRANSFERASE-LIKE PROTEIN 1"/>
    <property type="match status" value="1"/>
</dbReference>
<dbReference type="InterPro" id="IPR029044">
    <property type="entry name" value="Nucleotide-diphossugar_trans"/>
</dbReference>
<dbReference type="Pfam" id="PF00535">
    <property type="entry name" value="Glycos_transf_2"/>
    <property type="match status" value="1"/>
</dbReference>
<proteinExistence type="predicted"/>
<dbReference type="AlphaFoldDB" id="A0A5M5PLN8"/>
<dbReference type="InterPro" id="IPR001173">
    <property type="entry name" value="Glyco_trans_2-like"/>
</dbReference>
<dbReference type="EMBL" id="VWEQ01000011">
    <property type="protein sequence ID" value="KAA4751835.1"/>
    <property type="molecule type" value="Genomic_DNA"/>
</dbReference>
<organism evidence="2 3">
    <name type="scientific">Bacteroides fragilis</name>
    <dbReference type="NCBI Taxonomy" id="817"/>
    <lineage>
        <taxon>Bacteria</taxon>
        <taxon>Pseudomonadati</taxon>
        <taxon>Bacteroidota</taxon>
        <taxon>Bacteroidia</taxon>
        <taxon>Bacteroidales</taxon>
        <taxon>Bacteroidaceae</taxon>
        <taxon>Bacteroides</taxon>
    </lineage>
</organism>
<feature type="domain" description="Glycosyltransferase 2-like" evidence="1">
    <location>
        <begin position="11"/>
        <end position="181"/>
    </location>
</feature>
<dbReference type="Gene3D" id="3.90.550.10">
    <property type="entry name" value="Spore Coat Polysaccharide Biosynthesis Protein SpsA, Chain A"/>
    <property type="match status" value="1"/>
</dbReference>
<evidence type="ECO:0000259" key="1">
    <source>
        <dbReference type="Pfam" id="PF00535"/>
    </source>
</evidence>
<dbReference type="PANTHER" id="PTHR22916">
    <property type="entry name" value="GLYCOSYLTRANSFERASE"/>
    <property type="match status" value="1"/>
</dbReference>
<evidence type="ECO:0000313" key="2">
    <source>
        <dbReference type="EMBL" id="KAA4751835.1"/>
    </source>
</evidence>
<sequence>MQNIDTPPLVSIFCITYNHSSYIRQCLDGFLIQKTNFPFEILIHDDASTDDTAGIIKEYEAKYPDIIKPIYQVENQYSKGLDINIVYNLPRARGKYIAMCEGDDYWIDPLKLQKQVDFLENNLDYSFCCHRFKIYDQEENKWENEYAAECYKDNQHLYITRKIFFEHWVTQPLTAVIRKEKFNEARFSMYRYKYSRDVHLFYHLLKRGKGIVLNDIMGVYRIHKGGIASKKESLIKLRRGFFIYKELYLNNIMDMRLCKLFVYYAIFYYKHKLK</sequence>
<accession>A0A5M5PLN8</accession>
<name>A0A5M5PLN8_BACFG</name>
<dbReference type="SUPFAM" id="SSF53448">
    <property type="entry name" value="Nucleotide-diphospho-sugar transferases"/>
    <property type="match status" value="1"/>
</dbReference>